<dbReference type="OrthoDB" id="2149583at2"/>
<dbReference type="InParanoid" id="A0A0R2FYT5"/>
<reference evidence="2 3" key="1">
    <citation type="journal article" date="2015" name="Genome Announc.">
        <title>Expanding the biotechnology potential of lactobacilli through comparative genomics of 213 strains and associated genera.</title>
        <authorList>
            <person name="Sun Z."/>
            <person name="Harris H.M."/>
            <person name="McCann A."/>
            <person name="Guo C."/>
            <person name="Argimon S."/>
            <person name="Zhang W."/>
            <person name="Yang X."/>
            <person name="Jeffery I.B."/>
            <person name="Cooney J.C."/>
            <person name="Kagawa T.F."/>
            <person name="Liu W."/>
            <person name="Song Y."/>
            <person name="Salvetti E."/>
            <person name="Wrobel A."/>
            <person name="Rasinkangas P."/>
            <person name="Parkhill J."/>
            <person name="Rea M.C."/>
            <person name="O'Sullivan O."/>
            <person name="Ritari J."/>
            <person name="Douillard F.P."/>
            <person name="Paul Ross R."/>
            <person name="Yang R."/>
            <person name="Briner A.E."/>
            <person name="Felis G.E."/>
            <person name="de Vos W.M."/>
            <person name="Barrangou R."/>
            <person name="Klaenhammer T.R."/>
            <person name="Caufield P.W."/>
            <person name="Cui Y."/>
            <person name="Zhang H."/>
            <person name="O'Toole P.W."/>
        </authorList>
    </citation>
    <scope>NUCLEOTIDE SEQUENCE [LARGE SCALE GENOMIC DNA]</scope>
    <source>
        <strain evidence="2 3">DSM 20190</strain>
    </source>
</reference>
<dbReference type="PATRIC" id="fig|1123500.6.peg.411"/>
<evidence type="ECO:0000256" key="1">
    <source>
        <dbReference type="SAM" id="MobiDB-lite"/>
    </source>
</evidence>
<dbReference type="STRING" id="1123500.GCA_000420365_00094"/>
<accession>A0A0R2FYT5</accession>
<sequence length="125" mass="14210">MVEKRPIIYYQNLMHHYDHEVAALMQAKQAYILLSDASELREQAKVDEQNMLARSQQDQKSVEVSILEPQKPVKVKHDRTLHTGKGHHQSADKAPAISGLGLNLDQIFGEEEAVANRDASQYFKD</sequence>
<dbReference type="RefSeq" id="WP_022790897.1">
    <property type="nucleotide sequence ID" value="NZ_ATUU01000001.1"/>
</dbReference>
<evidence type="ECO:0000313" key="2">
    <source>
        <dbReference type="EMBL" id="KRN33603.1"/>
    </source>
</evidence>
<proteinExistence type="predicted"/>
<keyword evidence="3" id="KW-1185">Reference proteome</keyword>
<comment type="caution">
    <text evidence="2">The sequence shown here is derived from an EMBL/GenBank/DDBJ whole genome shotgun (WGS) entry which is preliminary data.</text>
</comment>
<name>A0A0R2FYT5_9LACO</name>
<evidence type="ECO:0000313" key="3">
    <source>
        <dbReference type="Proteomes" id="UP000051296"/>
    </source>
</evidence>
<organism evidence="2 3">
    <name type="scientific">Weissella halotolerans DSM 20190</name>
    <dbReference type="NCBI Taxonomy" id="1123500"/>
    <lineage>
        <taxon>Bacteria</taxon>
        <taxon>Bacillati</taxon>
        <taxon>Bacillota</taxon>
        <taxon>Bacilli</taxon>
        <taxon>Lactobacillales</taxon>
        <taxon>Lactobacillaceae</taxon>
        <taxon>Weissella</taxon>
    </lineage>
</organism>
<dbReference type="Proteomes" id="UP000051296">
    <property type="component" value="Unassembled WGS sequence"/>
</dbReference>
<protein>
    <submittedName>
        <fullName evidence="2">Uncharacterized protein</fullName>
    </submittedName>
</protein>
<dbReference type="AlphaFoldDB" id="A0A0R2FYT5"/>
<dbReference type="EMBL" id="JQAX01000001">
    <property type="protein sequence ID" value="KRN33603.1"/>
    <property type="molecule type" value="Genomic_DNA"/>
</dbReference>
<gene>
    <name evidence="2" type="ORF">IV68_GL000410</name>
</gene>
<feature type="region of interest" description="Disordered" evidence="1">
    <location>
        <begin position="73"/>
        <end position="95"/>
    </location>
</feature>
<feature type="compositionally biased region" description="Basic residues" evidence="1">
    <location>
        <begin position="73"/>
        <end position="88"/>
    </location>
</feature>